<dbReference type="EMBL" id="CM056819">
    <property type="protein sequence ID" value="KAJ8625446.1"/>
    <property type="molecule type" value="Genomic_DNA"/>
</dbReference>
<organism evidence="1 2">
    <name type="scientific">Persea americana</name>
    <name type="common">Avocado</name>
    <dbReference type="NCBI Taxonomy" id="3435"/>
    <lineage>
        <taxon>Eukaryota</taxon>
        <taxon>Viridiplantae</taxon>
        <taxon>Streptophyta</taxon>
        <taxon>Embryophyta</taxon>
        <taxon>Tracheophyta</taxon>
        <taxon>Spermatophyta</taxon>
        <taxon>Magnoliopsida</taxon>
        <taxon>Magnoliidae</taxon>
        <taxon>Laurales</taxon>
        <taxon>Lauraceae</taxon>
        <taxon>Persea</taxon>
    </lineage>
</organism>
<reference evidence="1 2" key="1">
    <citation type="journal article" date="2022" name="Hortic Res">
        <title>A haplotype resolved chromosomal level avocado genome allows analysis of novel avocado genes.</title>
        <authorList>
            <person name="Nath O."/>
            <person name="Fletcher S.J."/>
            <person name="Hayward A."/>
            <person name="Shaw L.M."/>
            <person name="Masouleh A.K."/>
            <person name="Furtado A."/>
            <person name="Henry R.J."/>
            <person name="Mitter N."/>
        </authorList>
    </citation>
    <scope>NUCLEOTIDE SEQUENCE [LARGE SCALE GENOMIC DNA]</scope>
    <source>
        <strain evidence="2">cv. Hass</strain>
    </source>
</reference>
<sequence>MQEEPGLGMTRQATTERKPSVTKTRLPYLGVWIDPDAEEGAGGEEEAAEGSVGGEGGPPFKEVARVEQFGDGALNEPEPIREGEGAEGAAAEPEVAEVAGEEGGGDDGEYVVRERVEQPRATQIIGVAGTPPFFVHLICRQ</sequence>
<evidence type="ECO:0000313" key="1">
    <source>
        <dbReference type="EMBL" id="KAJ8625446.1"/>
    </source>
</evidence>
<comment type="caution">
    <text evidence="1">The sequence shown here is derived from an EMBL/GenBank/DDBJ whole genome shotgun (WGS) entry which is preliminary data.</text>
</comment>
<name>A0ACC2KX36_PERAE</name>
<keyword evidence="2" id="KW-1185">Reference proteome</keyword>
<accession>A0ACC2KX36</accession>
<dbReference type="Proteomes" id="UP001234297">
    <property type="component" value="Chromosome 11"/>
</dbReference>
<evidence type="ECO:0000313" key="2">
    <source>
        <dbReference type="Proteomes" id="UP001234297"/>
    </source>
</evidence>
<gene>
    <name evidence="1" type="ORF">MRB53_033976</name>
</gene>
<protein>
    <submittedName>
        <fullName evidence="1">Uncharacterized protein</fullName>
    </submittedName>
</protein>
<proteinExistence type="predicted"/>